<keyword evidence="8" id="KW-0520">NAD</keyword>
<evidence type="ECO:0000256" key="1">
    <source>
        <dbReference type="ARBA" id="ARBA00001962"/>
    </source>
</evidence>
<comment type="caution">
    <text evidence="10">The sequence shown here is derived from an EMBL/GenBank/DDBJ whole genome shotgun (WGS) entry which is preliminary data.</text>
</comment>
<keyword evidence="4" id="KW-0058">Aromatic hydrocarbons catabolism</keyword>
<dbReference type="SUPFAM" id="SSF55961">
    <property type="entry name" value="Bet v1-like"/>
    <property type="match status" value="1"/>
</dbReference>
<keyword evidence="7" id="KW-0411">Iron-sulfur</keyword>
<proteinExistence type="predicted"/>
<dbReference type="PATRIC" id="fig|264450.4.peg.5853"/>
<dbReference type="PROSITE" id="PS51296">
    <property type="entry name" value="RIESKE"/>
    <property type="match status" value="1"/>
</dbReference>
<gene>
    <name evidence="10" type="ORF">ALO79_04938</name>
</gene>
<keyword evidence="5" id="KW-0560">Oxidoreductase</keyword>
<dbReference type="Pfam" id="PF00355">
    <property type="entry name" value="Rieske"/>
    <property type="match status" value="1"/>
</dbReference>
<dbReference type="RefSeq" id="WP_080392438.1">
    <property type="nucleotide sequence ID" value="NZ_LIIH01000062.1"/>
</dbReference>
<dbReference type="Pfam" id="PF00848">
    <property type="entry name" value="Ring_hydroxyl_A"/>
    <property type="match status" value="1"/>
</dbReference>
<keyword evidence="2" id="KW-0001">2Fe-2S</keyword>
<dbReference type="InterPro" id="IPR001663">
    <property type="entry name" value="Rng_hydr_dOase-A"/>
</dbReference>
<dbReference type="GO" id="GO:0051537">
    <property type="term" value="F:2 iron, 2 sulfur cluster binding"/>
    <property type="evidence" value="ECO:0007669"/>
    <property type="project" value="UniProtKB-KW"/>
</dbReference>
<organism evidence="10 11">
    <name type="scientific">Pseudomonas syringae pv. castaneae</name>
    <dbReference type="NCBI Taxonomy" id="264450"/>
    <lineage>
        <taxon>Bacteria</taxon>
        <taxon>Pseudomonadati</taxon>
        <taxon>Pseudomonadota</taxon>
        <taxon>Gammaproteobacteria</taxon>
        <taxon>Pseudomonadales</taxon>
        <taxon>Pseudomonadaceae</taxon>
        <taxon>Pseudomonas</taxon>
        <taxon>Pseudomonas syringae</taxon>
    </lineage>
</organism>
<dbReference type="GO" id="GO:0016491">
    <property type="term" value="F:oxidoreductase activity"/>
    <property type="evidence" value="ECO:0007669"/>
    <property type="project" value="UniProtKB-KW"/>
</dbReference>
<dbReference type="Gene3D" id="2.102.10.10">
    <property type="entry name" value="Rieske [2Fe-2S] iron-sulphur domain"/>
    <property type="match status" value="1"/>
</dbReference>
<dbReference type="PANTHER" id="PTHR43756">
    <property type="entry name" value="CHOLINE MONOOXYGENASE, CHLOROPLASTIC"/>
    <property type="match status" value="1"/>
</dbReference>
<dbReference type="CDD" id="cd03469">
    <property type="entry name" value="Rieske_RO_Alpha_N"/>
    <property type="match status" value="1"/>
</dbReference>
<dbReference type="PANTHER" id="PTHR43756:SF5">
    <property type="entry name" value="CHOLINE MONOOXYGENASE, CHLOROPLASTIC"/>
    <property type="match status" value="1"/>
</dbReference>
<evidence type="ECO:0000259" key="9">
    <source>
        <dbReference type="PROSITE" id="PS51296"/>
    </source>
</evidence>
<dbReference type="InterPro" id="IPR017941">
    <property type="entry name" value="Rieske_2Fe-2S"/>
</dbReference>
<dbReference type="GO" id="GO:0005506">
    <property type="term" value="F:iron ion binding"/>
    <property type="evidence" value="ECO:0007669"/>
    <property type="project" value="InterPro"/>
</dbReference>
<evidence type="ECO:0000256" key="6">
    <source>
        <dbReference type="ARBA" id="ARBA00023004"/>
    </source>
</evidence>
<dbReference type="InterPro" id="IPR015881">
    <property type="entry name" value="ARHD_Rieske_2Fe_2S"/>
</dbReference>
<evidence type="ECO:0000256" key="2">
    <source>
        <dbReference type="ARBA" id="ARBA00022714"/>
    </source>
</evidence>
<sequence length="358" mass="40939">MNVDALGRMSRALVDAYWHPLCLSSQLSNDKDYLRFDICDFEVVIFNDAGNLIAFDNRCPHRGARIFTEGGGNQKLLCQYHGWSFSGSKLRVPGSVSFVGCNIDNANLNFFKVAKCGGLVFFAINPEMSLEDQLGSELFALLERFSSSLNGSVDFNRYSFESDWPVALENALEPYHIPMVHRDTLAPLKLGAGRNEFFRQNSIWYAPLENESMNRRLSMLGKFFQQHDAYPGYMSIYIYPFAMISSTYGYSYSMQIFFPANVIGQTHFTSQLFPVQSASPRHDGIVDALMSSTREMNRKIFLEDQAVCKRVPLDTWSWTPPRYYSSLEVKLLHFRASCSKWADRLGLDKRISVRMHDE</sequence>
<evidence type="ECO:0000313" key="10">
    <source>
        <dbReference type="EMBL" id="KPW93470.1"/>
    </source>
</evidence>
<dbReference type="EMBL" id="LJQD01000356">
    <property type="protein sequence ID" value="KPW93470.1"/>
    <property type="molecule type" value="Genomic_DNA"/>
</dbReference>
<dbReference type="InterPro" id="IPR015879">
    <property type="entry name" value="Ring_hydroxy_dOase_asu_C_dom"/>
</dbReference>
<dbReference type="AlphaFoldDB" id="A0A0N8R4V8"/>
<evidence type="ECO:0000256" key="4">
    <source>
        <dbReference type="ARBA" id="ARBA00022797"/>
    </source>
</evidence>
<protein>
    <recommendedName>
        <fullName evidence="9">Rieske domain-containing protein</fullName>
    </recommendedName>
</protein>
<dbReference type="CDD" id="cd00680">
    <property type="entry name" value="RHO_alpha_C"/>
    <property type="match status" value="1"/>
</dbReference>
<dbReference type="Proteomes" id="UP000050381">
    <property type="component" value="Unassembled WGS sequence"/>
</dbReference>
<name>A0A0N8R4V8_PSESX</name>
<evidence type="ECO:0000256" key="3">
    <source>
        <dbReference type="ARBA" id="ARBA00022723"/>
    </source>
</evidence>
<evidence type="ECO:0000256" key="8">
    <source>
        <dbReference type="ARBA" id="ARBA00023027"/>
    </source>
</evidence>
<reference evidence="10 11" key="1">
    <citation type="submission" date="2015-09" db="EMBL/GenBank/DDBJ databases">
        <title>Genome announcement of multiple Pseudomonas syringae strains.</title>
        <authorList>
            <person name="Thakur S."/>
            <person name="Wang P.W."/>
            <person name="Gong Y."/>
            <person name="Weir B.S."/>
            <person name="Guttman D.S."/>
        </authorList>
    </citation>
    <scope>NUCLEOTIDE SEQUENCE [LARGE SCALE GENOMIC DNA]</scope>
    <source>
        <strain evidence="10 11">ICMP9419</strain>
    </source>
</reference>
<evidence type="ECO:0000256" key="7">
    <source>
        <dbReference type="ARBA" id="ARBA00023014"/>
    </source>
</evidence>
<feature type="domain" description="Rieske" evidence="9">
    <location>
        <begin position="18"/>
        <end position="122"/>
    </location>
</feature>
<dbReference type="SUPFAM" id="SSF50022">
    <property type="entry name" value="ISP domain"/>
    <property type="match status" value="1"/>
</dbReference>
<comment type="cofactor">
    <cofactor evidence="1">
        <name>Fe cation</name>
        <dbReference type="ChEBI" id="CHEBI:24875"/>
    </cofactor>
</comment>
<evidence type="ECO:0000313" key="11">
    <source>
        <dbReference type="Proteomes" id="UP000050381"/>
    </source>
</evidence>
<keyword evidence="3" id="KW-0479">Metal-binding</keyword>
<dbReference type="InterPro" id="IPR036922">
    <property type="entry name" value="Rieske_2Fe-2S_sf"/>
</dbReference>
<dbReference type="PROSITE" id="PS00570">
    <property type="entry name" value="RING_HYDROXYL_ALPHA"/>
    <property type="match status" value="1"/>
</dbReference>
<evidence type="ECO:0000256" key="5">
    <source>
        <dbReference type="ARBA" id="ARBA00023002"/>
    </source>
</evidence>
<accession>A0A0N8R4V8</accession>
<keyword evidence="6" id="KW-0408">Iron</keyword>